<dbReference type="AlphaFoldDB" id="A0A1Y6F7X0"/>
<keyword evidence="3 9" id="KW-0808">Transferase</keyword>
<accession>A0A1Y6F7X0</accession>
<evidence type="ECO:0000256" key="3">
    <source>
        <dbReference type="ARBA" id="ARBA00022679"/>
    </source>
</evidence>
<keyword evidence="6 7" id="KW-0472">Membrane</keyword>
<dbReference type="InterPro" id="IPR001173">
    <property type="entry name" value="Glyco_trans_2-like"/>
</dbReference>
<dbReference type="CDD" id="cd04187">
    <property type="entry name" value="DPM1_like_bac"/>
    <property type="match status" value="1"/>
</dbReference>
<evidence type="ECO:0000259" key="8">
    <source>
        <dbReference type="Pfam" id="PF00535"/>
    </source>
</evidence>
<dbReference type="GO" id="GO:0005886">
    <property type="term" value="C:plasma membrane"/>
    <property type="evidence" value="ECO:0007669"/>
    <property type="project" value="TreeGrafter"/>
</dbReference>
<evidence type="ECO:0000256" key="2">
    <source>
        <dbReference type="ARBA" id="ARBA00022676"/>
    </source>
</evidence>
<evidence type="ECO:0000256" key="7">
    <source>
        <dbReference type="SAM" id="Phobius"/>
    </source>
</evidence>
<dbReference type="PANTHER" id="PTHR48090">
    <property type="entry name" value="UNDECAPRENYL-PHOSPHATE 4-DEOXY-4-FORMAMIDO-L-ARABINOSE TRANSFERASE-RELATED"/>
    <property type="match status" value="1"/>
</dbReference>
<dbReference type="EMBL" id="FXWG01000002">
    <property type="protein sequence ID" value="SMQ69671.1"/>
    <property type="molecule type" value="Genomic_DNA"/>
</dbReference>
<dbReference type="SUPFAM" id="SSF53448">
    <property type="entry name" value="Nucleotide-diphospho-sugar transferases"/>
    <property type="match status" value="1"/>
</dbReference>
<keyword evidence="5 7" id="KW-1133">Transmembrane helix</keyword>
<reference evidence="10" key="1">
    <citation type="submission" date="2017-04" db="EMBL/GenBank/DDBJ databases">
        <authorList>
            <person name="Varghese N."/>
            <person name="Submissions S."/>
        </authorList>
    </citation>
    <scope>NUCLEOTIDE SEQUENCE [LARGE SCALE GENOMIC DNA]</scope>
</reference>
<keyword evidence="10" id="KW-1185">Reference proteome</keyword>
<comment type="subcellular location">
    <subcellularLocation>
        <location evidence="1">Membrane</location>
        <topology evidence="1">Multi-pass membrane protein</topology>
    </subcellularLocation>
</comment>
<dbReference type="GO" id="GO:0016757">
    <property type="term" value="F:glycosyltransferase activity"/>
    <property type="evidence" value="ECO:0007669"/>
    <property type="project" value="UniProtKB-KW"/>
</dbReference>
<sequence>MTRASAPEQSGHHTGKPMLSLVVPVLNEADAIREFVRSVDAAIEAAWNGASDTPDLEIIFVDDGSSDPTATVVRALRKNDARIKLISLSRNFGKEAALSAGLHAASGDAAIPMDVDLQDPPDMLRPMVEAWKNGAKVVNARRADRSADSWFKRTSSRVFYRMMNLISDQPIADDVGDFRLLDRDALEVLNDMTEHTRFNKGLFSWIGFETATVEYVRPDRNVGQTKWKPLKLLSLAFDGITSSTTLPLRVWTLIGALIAIGAIGYAGWLIFYTLVHGADVPGYASLMVAILLLGGLNLISLGLIGEYLGRVAVQVRGRPLYIIASTEGL</sequence>
<evidence type="ECO:0000256" key="6">
    <source>
        <dbReference type="ARBA" id="ARBA00023136"/>
    </source>
</evidence>
<evidence type="ECO:0000256" key="4">
    <source>
        <dbReference type="ARBA" id="ARBA00022692"/>
    </source>
</evidence>
<dbReference type="Pfam" id="PF00535">
    <property type="entry name" value="Glycos_transf_2"/>
    <property type="match status" value="1"/>
</dbReference>
<evidence type="ECO:0000313" key="9">
    <source>
        <dbReference type="EMBL" id="SMQ69671.1"/>
    </source>
</evidence>
<dbReference type="InterPro" id="IPR050256">
    <property type="entry name" value="Glycosyltransferase_2"/>
</dbReference>
<dbReference type="Gene3D" id="3.90.550.10">
    <property type="entry name" value="Spore Coat Polysaccharide Biosynthesis Protein SpsA, Chain A"/>
    <property type="match status" value="1"/>
</dbReference>
<dbReference type="PANTHER" id="PTHR48090:SF1">
    <property type="entry name" value="PROPHAGE BACTOPRENOL GLUCOSYL TRANSFERASE HOMOLOG"/>
    <property type="match status" value="1"/>
</dbReference>
<feature type="domain" description="Glycosyltransferase 2-like" evidence="8">
    <location>
        <begin position="20"/>
        <end position="187"/>
    </location>
</feature>
<dbReference type="OrthoDB" id="9807795at2"/>
<protein>
    <submittedName>
        <fullName evidence="9">Glycosyltransferase involved in cell wall bisynthesis</fullName>
    </submittedName>
</protein>
<keyword evidence="4 7" id="KW-0812">Transmembrane</keyword>
<dbReference type="Proteomes" id="UP000194420">
    <property type="component" value="Unassembled WGS sequence"/>
</dbReference>
<keyword evidence="2" id="KW-0328">Glycosyltransferase</keyword>
<name>A0A1Y6F7X0_9SPHN</name>
<organism evidence="9 10">
    <name type="scientific">Altererythrobacter xiamenensis</name>
    <dbReference type="NCBI Taxonomy" id="1316679"/>
    <lineage>
        <taxon>Bacteria</taxon>
        <taxon>Pseudomonadati</taxon>
        <taxon>Pseudomonadota</taxon>
        <taxon>Alphaproteobacteria</taxon>
        <taxon>Sphingomonadales</taxon>
        <taxon>Erythrobacteraceae</taxon>
        <taxon>Altererythrobacter</taxon>
    </lineage>
</organism>
<evidence type="ECO:0000256" key="1">
    <source>
        <dbReference type="ARBA" id="ARBA00004141"/>
    </source>
</evidence>
<feature type="transmembrane region" description="Helical" evidence="7">
    <location>
        <begin position="250"/>
        <end position="271"/>
    </location>
</feature>
<dbReference type="InterPro" id="IPR029044">
    <property type="entry name" value="Nucleotide-diphossugar_trans"/>
</dbReference>
<proteinExistence type="predicted"/>
<evidence type="ECO:0000256" key="5">
    <source>
        <dbReference type="ARBA" id="ARBA00022989"/>
    </source>
</evidence>
<gene>
    <name evidence="9" type="ORF">SAMN06297468_1858</name>
</gene>
<feature type="transmembrane region" description="Helical" evidence="7">
    <location>
        <begin position="283"/>
        <end position="308"/>
    </location>
</feature>
<evidence type="ECO:0000313" key="10">
    <source>
        <dbReference type="Proteomes" id="UP000194420"/>
    </source>
</evidence>